<sequence>MSPTPNAEHERLALSEAISDLRHVTAKAGRNLNHRILLSLLEGKSSMDKAYKTIFINLLTSDNEADPREMRTAPDDSVELMERPLQVKKRKGKCRIIDQHDDEDDSIEVKSESDDVVEIMERPLQVKNRKRKCRIIDQHDEDDSRTESDDVIELVKRRPLQVKKKKRKYRVIDQNDEDDSREVKTESDDDIELMERPLKVKRRKRKYRIIDQHGDHRGRARISKGHKGEVGGKGKGVVKQEHEADEKKPEVKKENEKLHDRNSWVRRKRKIARGDSRKKTAFAVKMEEPDYYVEARLPRKGIHRQVRNVKRAKSSSAYDSDDWDYEEGEGSSKSVPEVIILDSDRVLKKKIGRPFVSSKLHHRSMADEEFDFDDNSLERTIDSEFKKELLEALRKPFDKAELKRCRETFKFGLYASYHPDVQRRLTKYRYKREKCLIILRGFMFWLKNVSREGVFQPWKDNRYIELELPSR</sequence>
<accession>A0ABD1FNY8</accession>
<gene>
    <name evidence="2" type="ORF">AAHA92_33435</name>
</gene>
<organism evidence="2 3">
    <name type="scientific">Salvia divinorum</name>
    <name type="common">Maria pastora</name>
    <name type="synonym">Diviner's sage</name>
    <dbReference type="NCBI Taxonomy" id="28513"/>
    <lineage>
        <taxon>Eukaryota</taxon>
        <taxon>Viridiplantae</taxon>
        <taxon>Streptophyta</taxon>
        <taxon>Embryophyta</taxon>
        <taxon>Tracheophyta</taxon>
        <taxon>Spermatophyta</taxon>
        <taxon>Magnoliopsida</taxon>
        <taxon>eudicotyledons</taxon>
        <taxon>Gunneridae</taxon>
        <taxon>Pentapetalae</taxon>
        <taxon>asterids</taxon>
        <taxon>lamiids</taxon>
        <taxon>Lamiales</taxon>
        <taxon>Lamiaceae</taxon>
        <taxon>Nepetoideae</taxon>
        <taxon>Mentheae</taxon>
        <taxon>Salviinae</taxon>
        <taxon>Salvia</taxon>
        <taxon>Salvia subgen. Calosphace</taxon>
    </lineage>
</organism>
<evidence type="ECO:0000313" key="2">
    <source>
        <dbReference type="EMBL" id="KAL1533566.1"/>
    </source>
</evidence>
<feature type="region of interest" description="Disordered" evidence="1">
    <location>
        <begin position="215"/>
        <end position="261"/>
    </location>
</feature>
<keyword evidence="3" id="KW-1185">Reference proteome</keyword>
<dbReference type="AlphaFoldDB" id="A0ABD1FNY8"/>
<feature type="compositionally biased region" description="Basic and acidic residues" evidence="1">
    <location>
        <begin position="226"/>
        <end position="261"/>
    </location>
</feature>
<feature type="region of interest" description="Disordered" evidence="1">
    <location>
        <begin position="164"/>
        <end position="188"/>
    </location>
</feature>
<name>A0ABD1FNY8_SALDI</name>
<dbReference type="Proteomes" id="UP001567538">
    <property type="component" value="Unassembled WGS sequence"/>
</dbReference>
<dbReference type="EMBL" id="JBEAFC010000014">
    <property type="protein sequence ID" value="KAL1533566.1"/>
    <property type="molecule type" value="Genomic_DNA"/>
</dbReference>
<proteinExistence type="predicted"/>
<dbReference type="PANTHER" id="PTHR34194:SF2">
    <property type="entry name" value="F14J8.16 PROTEIN"/>
    <property type="match status" value="1"/>
</dbReference>
<comment type="caution">
    <text evidence="2">The sequence shown here is derived from an EMBL/GenBank/DDBJ whole genome shotgun (WGS) entry which is preliminary data.</text>
</comment>
<evidence type="ECO:0000313" key="3">
    <source>
        <dbReference type="Proteomes" id="UP001567538"/>
    </source>
</evidence>
<protein>
    <submittedName>
        <fullName evidence="2">Uncharacterized protein</fullName>
    </submittedName>
</protein>
<evidence type="ECO:0000256" key="1">
    <source>
        <dbReference type="SAM" id="MobiDB-lite"/>
    </source>
</evidence>
<reference evidence="2 3" key="1">
    <citation type="submission" date="2024-06" db="EMBL/GenBank/DDBJ databases">
        <title>A chromosome level genome sequence of Diviner's sage (Salvia divinorum).</title>
        <authorList>
            <person name="Ford S.A."/>
            <person name="Ro D.-K."/>
            <person name="Ness R.W."/>
            <person name="Phillips M.A."/>
        </authorList>
    </citation>
    <scope>NUCLEOTIDE SEQUENCE [LARGE SCALE GENOMIC DNA]</scope>
    <source>
        <strain evidence="2">SAF-2024a</strain>
        <tissue evidence="2">Leaf</tissue>
    </source>
</reference>
<dbReference type="PANTHER" id="PTHR34194">
    <property type="entry name" value="F14J8.16 PROTEIN"/>
    <property type="match status" value="1"/>
</dbReference>